<gene>
    <name evidence="3" type="ORF">FC694_23205</name>
</gene>
<feature type="binding site" evidence="1">
    <location>
        <position position="786"/>
    </location>
    <ligand>
        <name>Zn(2+)</name>
        <dbReference type="ChEBI" id="CHEBI:29105"/>
    </ligand>
</feature>
<proteinExistence type="predicted"/>
<reference evidence="3 4" key="1">
    <citation type="journal article" date="2019" name="Environ. Microbiol.">
        <title>An active ?-lactamase is a part of an orchestrated cell wall stress resistance network of Bacillus subtilis and related rhizosphere species.</title>
        <authorList>
            <person name="Bucher T."/>
            <person name="Keren-Paz A."/>
            <person name="Hausser J."/>
            <person name="Olender T."/>
            <person name="Cytryn E."/>
            <person name="Kolodkin-Gal I."/>
        </authorList>
    </citation>
    <scope>NUCLEOTIDE SEQUENCE [LARGE SCALE GENOMIC DNA]</scope>
    <source>
        <strain evidence="3 4">I71</strain>
    </source>
</reference>
<evidence type="ECO:0000313" key="4">
    <source>
        <dbReference type="Proteomes" id="UP000306037"/>
    </source>
</evidence>
<dbReference type="PRINTS" id="PR01950">
    <property type="entry name" value="LANCSUPER"/>
</dbReference>
<feature type="binding site" evidence="1">
    <location>
        <position position="832"/>
    </location>
    <ligand>
        <name>Zn(2+)</name>
        <dbReference type="ChEBI" id="CHEBI:29105"/>
    </ligand>
</feature>
<dbReference type="EMBL" id="SZOM01000225">
    <property type="protein sequence ID" value="TKH11844.1"/>
    <property type="molecule type" value="Genomic_DNA"/>
</dbReference>
<evidence type="ECO:0000313" key="3">
    <source>
        <dbReference type="EMBL" id="TKH11844.1"/>
    </source>
</evidence>
<organism evidence="3 4">
    <name type="scientific">Bacillus wiedmannii</name>
    <dbReference type="NCBI Taxonomy" id="1890302"/>
    <lineage>
        <taxon>Bacteria</taxon>
        <taxon>Bacillati</taxon>
        <taxon>Bacillota</taxon>
        <taxon>Bacilli</taxon>
        <taxon>Bacillales</taxon>
        <taxon>Bacillaceae</taxon>
        <taxon>Bacillus</taxon>
        <taxon>Bacillus cereus group</taxon>
    </lineage>
</organism>
<sequence length="902" mass="105801">MKTIDSTNLISAVVHRQDNSLKWLSKKHKFSFVWANIIEYLVSNKHDLPHKEMRIFKSNINSLYSSCMSLVTPTMAFHLNTLYQQNQENIETDFQTFYKEFRDTFISDYTLREDVFSTYPELFRLIYNFFDQSIYNIKESIYLVDVHREELKNRFNIEEFDELSIILGEGDVHKAGKSTSRVSIGGKTLYLKWRECSFEKDFIQFQNKFLKNMGITNKINDLKEVEGSNYYFQESIEPEGIFEEEHNDHYYQLGAFIFIAYLMGITDLHYENIIIANGSIIAIDCETIATSKEREIAEYIDYDLAKSVYSTFILPFSTVKGAVLSGISSLSGQTMYVNDYKINITNRGIDLVNRPLRTISNLNIEKDKTLYFLHTDEIIKGFEESYVEFFKNKNQYVDLLQTMLADKKHRVLKKNTYDYNTLLWESYHPYLMTSYEERYKFFEKISLLDKDEQILLYNNEIPYIEEFINIQEKYFDRFSYDDLERQKVLIKESLAFDKVMYLASNEKNNLLVEPAIGDCEIDKYKDYLLSNSVVDNWITSIETGVTHEDAEYKEIELNIMPDTLYLGKSGVIKFLWAYYDRKPNKQEEIWFKNVLKSFWIKLKKHIITNPKIQTGFYDGIGGLLHTMYFANKKYSIFHDIELIQILMVIKKNISYDTQFDVISGSAGLLNALIDMYHDSSSEELKNQLLDCITGVETHLIIHFDDINCGWSFENPSDPNDIFYYYGYSHGLSGIIPQLYRSFLITNNNEIKQIVDKSVKKIIMLYDNIERNWPTSSSVDTYYTNWCHGSPGVIYGLGILLKNGYVSKEINNIIYEVLLRLVKEEKPNLCLCHGSYGNDIIGKYCSEIIGDNKLKTAFERKLDDNWLKLLNTDSIIKVNKSYMTGITGIYYWKLNNNNLHHIL</sequence>
<dbReference type="Gene3D" id="1.50.10.20">
    <property type="match status" value="1"/>
</dbReference>
<dbReference type="Pfam" id="PF05147">
    <property type="entry name" value="LANC_like"/>
    <property type="match status" value="1"/>
</dbReference>
<comment type="caution">
    <text evidence="3">The sequence shown here is derived from an EMBL/GenBank/DDBJ whole genome shotgun (WGS) entry which is preliminary data.</text>
</comment>
<keyword evidence="1" id="KW-0862">Zinc</keyword>
<dbReference type="SMART" id="SM01260">
    <property type="entry name" value="LANC_like"/>
    <property type="match status" value="1"/>
</dbReference>
<dbReference type="AlphaFoldDB" id="A0A4U2MLI3"/>
<dbReference type="GO" id="GO:0031179">
    <property type="term" value="P:peptide modification"/>
    <property type="evidence" value="ECO:0007669"/>
    <property type="project" value="InterPro"/>
</dbReference>
<dbReference type="InterPro" id="IPR025410">
    <property type="entry name" value="Lant_dehyd"/>
</dbReference>
<feature type="binding site" evidence="1">
    <location>
        <position position="831"/>
    </location>
    <ligand>
        <name>Zn(2+)</name>
        <dbReference type="ChEBI" id="CHEBI:29105"/>
    </ligand>
</feature>
<evidence type="ECO:0000259" key="2">
    <source>
        <dbReference type="Pfam" id="PF13575"/>
    </source>
</evidence>
<evidence type="ECO:0000256" key="1">
    <source>
        <dbReference type="PIRSR" id="PIRSR607822-1"/>
    </source>
</evidence>
<dbReference type="GO" id="GO:0005886">
    <property type="term" value="C:plasma membrane"/>
    <property type="evidence" value="ECO:0007669"/>
    <property type="project" value="TreeGrafter"/>
</dbReference>
<keyword evidence="1" id="KW-0479">Metal-binding</keyword>
<dbReference type="RefSeq" id="WP_137053234.1">
    <property type="nucleotide sequence ID" value="NZ_SZOM01000225.1"/>
</dbReference>
<accession>A0A4U2MLI3</accession>
<protein>
    <submittedName>
        <fullName evidence="3">DUF4135 domain-containing protein</fullName>
    </submittedName>
</protein>
<dbReference type="InterPro" id="IPR007822">
    <property type="entry name" value="LANC-like"/>
</dbReference>
<dbReference type="GO" id="GO:0046872">
    <property type="term" value="F:metal ion binding"/>
    <property type="evidence" value="ECO:0007669"/>
    <property type="project" value="UniProtKB-KW"/>
</dbReference>
<dbReference type="SUPFAM" id="SSF158745">
    <property type="entry name" value="LanC-like"/>
    <property type="match status" value="1"/>
</dbReference>
<dbReference type="PANTHER" id="PTHR12736">
    <property type="entry name" value="LANC-LIKE PROTEIN"/>
    <property type="match status" value="1"/>
</dbReference>
<dbReference type="PANTHER" id="PTHR12736:SF7">
    <property type="entry name" value="LANC-LIKE PROTEIN 3"/>
    <property type="match status" value="1"/>
</dbReference>
<name>A0A4U2MLI3_9BACI</name>
<feature type="domain" description="Lantibiotic biosynthesis protein dehydration" evidence="2">
    <location>
        <begin position="119"/>
        <end position="453"/>
    </location>
</feature>
<dbReference type="Pfam" id="PF13575">
    <property type="entry name" value="DUF4135"/>
    <property type="match status" value="1"/>
</dbReference>
<dbReference type="Proteomes" id="UP000306037">
    <property type="component" value="Unassembled WGS sequence"/>
</dbReference>